<evidence type="ECO:0000256" key="2">
    <source>
        <dbReference type="ARBA" id="ARBA00022490"/>
    </source>
</evidence>
<dbReference type="PANTHER" id="PTHR13182">
    <property type="entry name" value="ZINC FINGER PROTEIN 622"/>
    <property type="match status" value="1"/>
</dbReference>
<dbReference type="Gene3D" id="3.30.160.60">
    <property type="entry name" value="Classic Zinc Finger"/>
    <property type="match status" value="1"/>
</dbReference>
<keyword evidence="12" id="KW-1185">Reference proteome</keyword>
<dbReference type="AlphaFoldDB" id="A0A8S1ENF9"/>
<dbReference type="SMART" id="SM00355">
    <property type="entry name" value="ZnF_C2H2"/>
    <property type="match status" value="4"/>
</dbReference>
<dbReference type="OrthoDB" id="19329at2759"/>
<evidence type="ECO:0000256" key="3">
    <source>
        <dbReference type="ARBA" id="ARBA00022517"/>
    </source>
</evidence>
<dbReference type="GO" id="GO:0003676">
    <property type="term" value="F:nucleic acid binding"/>
    <property type="evidence" value="ECO:0007669"/>
    <property type="project" value="InterPro"/>
</dbReference>
<dbReference type="InterPro" id="IPR041661">
    <property type="entry name" value="ZN622/Rei1/Reh1_Znf-C2H2"/>
</dbReference>
<evidence type="ECO:0000256" key="1">
    <source>
        <dbReference type="ARBA" id="ARBA00004496"/>
    </source>
</evidence>
<dbReference type="PANTHER" id="PTHR13182:SF8">
    <property type="entry name" value="CYTOPLASMIC 60S SUBUNIT BIOGENESIS FACTOR ZNF622"/>
    <property type="match status" value="1"/>
</dbReference>
<feature type="domain" description="C2H2-type" evidence="10">
    <location>
        <begin position="73"/>
        <end position="95"/>
    </location>
</feature>
<gene>
    <name evidence="11" type="ORF">CBOVIS_LOCUS4275</name>
</gene>
<dbReference type="Pfam" id="PF12756">
    <property type="entry name" value="zf-C2H2_2"/>
    <property type="match status" value="1"/>
</dbReference>
<protein>
    <recommendedName>
        <fullName evidence="10">C2H2-type domain-containing protein</fullName>
    </recommendedName>
</protein>
<name>A0A8S1ENF9_9PELO</name>
<dbReference type="GO" id="GO:0005737">
    <property type="term" value="C:cytoplasm"/>
    <property type="evidence" value="ECO:0007669"/>
    <property type="project" value="UniProtKB-SubCell"/>
</dbReference>
<dbReference type="GO" id="GO:0042273">
    <property type="term" value="P:ribosomal large subunit biogenesis"/>
    <property type="evidence" value="ECO:0007669"/>
    <property type="project" value="UniProtKB-ARBA"/>
</dbReference>
<proteinExistence type="inferred from homology"/>
<evidence type="ECO:0000256" key="5">
    <source>
        <dbReference type="ARBA" id="ARBA00022737"/>
    </source>
</evidence>
<dbReference type="InterPro" id="IPR003604">
    <property type="entry name" value="Matrin/U1-like-C_Znf_C2H2"/>
</dbReference>
<dbReference type="InterPro" id="IPR040025">
    <property type="entry name" value="Znf622/Rei1/Reh1"/>
</dbReference>
<dbReference type="Proteomes" id="UP000494206">
    <property type="component" value="Unassembled WGS sequence"/>
</dbReference>
<evidence type="ECO:0000256" key="7">
    <source>
        <dbReference type="ARBA" id="ARBA00022833"/>
    </source>
</evidence>
<comment type="similarity">
    <text evidence="8">Belongs to the REI1 family.</text>
</comment>
<dbReference type="InterPro" id="IPR022755">
    <property type="entry name" value="Znf_C2H2_jaz"/>
</dbReference>
<reference evidence="11 12" key="1">
    <citation type="submission" date="2020-04" db="EMBL/GenBank/DDBJ databases">
        <authorList>
            <person name="Laetsch R D."/>
            <person name="Stevens L."/>
            <person name="Kumar S."/>
            <person name="Blaxter L. M."/>
        </authorList>
    </citation>
    <scope>NUCLEOTIDE SEQUENCE [LARGE SCALE GENOMIC DNA]</scope>
</reference>
<dbReference type="InterPro" id="IPR036236">
    <property type="entry name" value="Znf_C2H2_sf"/>
</dbReference>
<evidence type="ECO:0000256" key="6">
    <source>
        <dbReference type="ARBA" id="ARBA00022771"/>
    </source>
</evidence>
<keyword evidence="3" id="KW-0690">Ribosome biogenesis</keyword>
<dbReference type="PROSITE" id="PS00028">
    <property type="entry name" value="ZINC_FINGER_C2H2_1"/>
    <property type="match status" value="1"/>
</dbReference>
<comment type="subcellular location">
    <subcellularLocation>
        <location evidence="1">Cytoplasm</location>
    </subcellularLocation>
</comment>
<dbReference type="InterPro" id="IPR013087">
    <property type="entry name" value="Znf_C2H2_type"/>
</dbReference>
<organism evidence="11 12">
    <name type="scientific">Caenorhabditis bovis</name>
    <dbReference type="NCBI Taxonomy" id="2654633"/>
    <lineage>
        <taxon>Eukaryota</taxon>
        <taxon>Metazoa</taxon>
        <taxon>Ecdysozoa</taxon>
        <taxon>Nematoda</taxon>
        <taxon>Chromadorea</taxon>
        <taxon>Rhabditida</taxon>
        <taxon>Rhabditina</taxon>
        <taxon>Rhabditomorpha</taxon>
        <taxon>Rhabditoidea</taxon>
        <taxon>Rhabditidae</taxon>
        <taxon>Peloderinae</taxon>
        <taxon>Caenorhabditis</taxon>
    </lineage>
</organism>
<dbReference type="EMBL" id="CADEPM010000003">
    <property type="protein sequence ID" value="CAB3401538.1"/>
    <property type="molecule type" value="Genomic_DNA"/>
</dbReference>
<comment type="caution">
    <text evidence="11">The sequence shown here is derived from an EMBL/GenBank/DDBJ whole genome shotgun (WGS) entry which is preliminary data.</text>
</comment>
<feature type="compositionally biased region" description="Basic and acidic residues" evidence="9">
    <location>
        <begin position="96"/>
        <end position="121"/>
    </location>
</feature>
<evidence type="ECO:0000259" key="10">
    <source>
        <dbReference type="PROSITE" id="PS00028"/>
    </source>
</evidence>
<sequence>MDGSSGFTCVTCRVVFENADLQRDHYKTEWHRYNLKRQAADLPAIDFALFNEKSSAFNAPKPSAPVKIEPLYCKACKKQIKTENAMNDHLASKKHKETEKLLASAEKKGPKQPRKKPENLPKKAQPAEEENDDTDSSSGWETDDGEDDEIEELNEDEALPMTSCLFCPQTKPTSDEMKEHMRFHHDFQLPDQKYLVDEAGCMSYLGLKVGAGRCCIYCPDVKARFASVADCQKHMRDKQHCKLRRDPESMIELADFYDYSSMYDNDDENAADILFDDGWTLTLPSGAKIGHRSLFRYFKQYLRPVDGAQRIASRAALDKARGIHQALAWTGTTNVVEARKVARDMKFVERFRRRFDLRVAVKSNKLFKTRGFVGDNH</sequence>
<evidence type="ECO:0000256" key="4">
    <source>
        <dbReference type="ARBA" id="ARBA00022723"/>
    </source>
</evidence>
<dbReference type="Pfam" id="PF12171">
    <property type="entry name" value="zf-C2H2_jaz"/>
    <property type="match status" value="1"/>
</dbReference>
<feature type="region of interest" description="Disordered" evidence="9">
    <location>
        <begin position="86"/>
        <end position="148"/>
    </location>
</feature>
<dbReference type="SUPFAM" id="SSF57667">
    <property type="entry name" value="beta-beta-alpha zinc fingers"/>
    <property type="match status" value="2"/>
</dbReference>
<evidence type="ECO:0000313" key="11">
    <source>
        <dbReference type="EMBL" id="CAB3401538.1"/>
    </source>
</evidence>
<keyword evidence="2" id="KW-0963">Cytoplasm</keyword>
<keyword evidence="5" id="KW-0677">Repeat</keyword>
<dbReference type="GO" id="GO:0008270">
    <property type="term" value="F:zinc ion binding"/>
    <property type="evidence" value="ECO:0007669"/>
    <property type="project" value="UniProtKB-KW"/>
</dbReference>
<accession>A0A8S1ENF9</accession>
<evidence type="ECO:0000256" key="9">
    <source>
        <dbReference type="SAM" id="MobiDB-lite"/>
    </source>
</evidence>
<keyword evidence="6" id="KW-0863">Zinc-finger</keyword>
<keyword evidence="4" id="KW-0479">Metal-binding</keyword>
<feature type="compositionally biased region" description="Acidic residues" evidence="9">
    <location>
        <begin position="127"/>
        <end position="148"/>
    </location>
</feature>
<evidence type="ECO:0000313" key="12">
    <source>
        <dbReference type="Proteomes" id="UP000494206"/>
    </source>
</evidence>
<keyword evidence="7" id="KW-0862">Zinc</keyword>
<dbReference type="GO" id="GO:0030687">
    <property type="term" value="C:preribosome, large subunit precursor"/>
    <property type="evidence" value="ECO:0007669"/>
    <property type="project" value="TreeGrafter"/>
</dbReference>
<dbReference type="SMART" id="SM00451">
    <property type="entry name" value="ZnF_U1"/>
    <property type="match status" value="2"/>
</dbReference>
<evidence type="ECO:0000256" key="8">
    <source>
        <dbReference type="ARBA" id="ARBA00034126"/>
    </source>
</evidence>